<proteinExistence type="inferred from homology"/>
<evidence type="ECO:0000256" key="4">
    <source>
        <dbReference type="ARBA" id="ARBA00022723"/>
    </source>
</evidence>
<accession>A0A2I6S8B0</accession>
<name>A0A2I6S8B0_9RHOO</name>
<evidence type="ECO:0000313" key="11">
    <source>
        <dbReference type="Proteomes" id="UP000242205"/>
    </source>
</evidence>
<feature type="domain" description="PilY1 beta-propeller" evidence="9">
    <location>
        <begin position="521"/>
        <end position="875"/>
    </location>
</feature>
<dbReference type="Gene3D" id="3.40.50.410">
    <property type="entry name" value="von Willebrand factor, type A domain"/>
    <property type="match status" value="1"/>
</dbReference>
<feature type="region of interest" description="Disordered" evidence="7">
    <location>
        <begin position="1030"/>
        <end position="1049"/>
    </location>
</feature>
<dbReference type="EMBL" id="CP025682">
    <property type="protein sequence ID" value="AUN95488.1"/>
    <property type="molecule type" value="Genomic_DNA"/>
</dbReference>
<dbReference type="Proteomes" id="UP000242205">
    <property type="component" value="Chromosome"/>
</dbReference>
<sequence length="1049" mass="114638">MPTLRPLALAAAIALPAHAGPLALSDAPLGISSSIEPNVMLLMDTSGSMEFILWAADYDRGTKYTPWQYRSGRNWRDLGTSGTITPDDVSTSSCDDGFKRFRKDSDTSSVCIKLPDPVGGGETRYHVNYLNYLLNTYENNASLKAAIDNGTVPDLDRMSVARNVADHIVRNTHGMRFGLARFNRYQGARILADCGATTDTLTSTIGDMRAEGFTPLGESLYEVTRYFRGIDSHYNSDTKYTSPIQYRCQKNFTVVITDGMPTYDSSYPDDDPADPEGKLPDWDGLSPETSSSDFPDFPQYSDGFNPASNTSAEGHALFLDDIAKFAWDIDMRTSGTDAAGMSFDDPQFARQNMHTYTVGFLAANQMLRDAAEYGHGQYYTANDAEELSTVLEQALRNIQAQTGSAASAAASTGFVSTGTRLYFGGYNSADWSGDLVAFDIESDLASANYGRPVHIAWSAAEQMPVADARTIVTQVDGEAAAFRWDSFEPEQKDAWFQNNPTFIDYIRGVHQAGLRPRASKLGDIIHSAPVFVGAPNMRYPDGLESGASYDQFKRDNANRPEMIYVGANDGMLHGFDAETGQERLAFVPEAVLPELRHLADPDYRLNHRYYVDGSPTVADAYIGERWRTLLVGGLNKGGQSVYALDVTEPQNFAENAADDIVLWEFTDPDLGYSFSQPAIVRLQDGTWAAVFGNGYNNTEEDDDPSATGNAVLFVVDLASGALIRKLDTGVGMAGDPSGDDRPNGLATVAPVDDTGNRRIDFIYAGDLFGNLWRFDLRQAAPASWSLRRLFLACSSQPCDDADRQPITSRPSVVRHPTGRGRIVLFGTGKYLEPADKIAADTGLQSFYGIWDEDNNVGASRGNLLTQSILSEQTLSFTTPQNSTVSYRLRATTSERASWSEHRGWLLDFQSPAGTLHGERQITHSIVRNGRVIFTTLIPSEDPCRPGGDSWLMELNAASGGRLSYAPFDLNLDRRFTIGDHMSVGEGDDAVWMPPSGLLVDGGATATPAVLVGEDGAEYKQLSTASGLRTVRENPGPNDVGRQSWREIIQ</sequence>
<keyword evidence="3" id="KW-1029">Fimbrium biogenesis</keyword>
<dbReference type="SUPFAM" id="SSF50998">
    <property type="entry name" value="Quinoprotein alcohol dehydrogenase-like"/>
    <property type="match status" value="1"/>
</dbReference>
<keyword evidence="6" id="KW-0281">Fimbrium</keyword>
<dbReference type="GO" id="GO:0009289">
    <property type="term" value="C:pilus"/>
    <property type="evidence" value="ECO:0007669"/>
    <property type="project" value="UniProtKB-SubCell"/>
</dbReference>
<evidence type="ECO:0000313" key="10">
    <source>
        <dbReference type="EMBL" id="AUN95488.1"/>
    </source>
</evidence>
<keyword evidence="8" id="KW-0732">Signal</keyword>
<dbReference type="RefSeq" id="WP_102247536.1">
    <property type="nucleotide sequence ID" value="NZ_CP025682.1"/>
</dbReference>
<dbReference type="InterPro" id="IPR036465">
    <property type="entry name" value="vWFA_dom_sf"/>
</dbReference>
<evidence type="ECO:0000256" key="3">
    <source>
        <dbReference type="ARBA" id="ARBA00022558"/>
    </source>
</evidence>
<keyword evidence="5" id="KW-0106">Calcium</keyword>
<feature type="signal peptide" evidence="8">
    <location>
        <begin position="1"/>
        <end position="19"/>
    </location>
</feature>
<evidence type="ECO:0000256" key="5">
    <source>
        <dbReference type="ARBA" id="ARBA00022837"/>
    </source>
</evidence>
<dbReference type="SUPFAM" id="SSF53300">
    <property type="entry name" value="vWA-like"/>
    <property type="match status" value="1"/>
</dbReference>
<evidence type="ECO:0000256" key="8">
    <source>
        <dbReference type="SAM" id="SignalP"/>
    </source>
</evidence>
<dbReference type="Pfam" id="PF05567">
    <property type="entry name" value="T4P_PilY1"/>
    <property type="match status" value="1"/>
</dbReference>
<evidence type="ECO:0000256" key="1">
    <source>
        <dbReference type="ARBA" id="ARBA00004561"/>
    </source>
</evidence>
<reference evidence="10 11" key="1">
    <citation type="submission" date="2018-01" db="EMBL/GenBank/DDBJ databases">
        <authorList>
            <person name="Fu G.-Y."/>
        </authorList>
    </citation>
    <scope>NUCLEOTIDE SEQUENCE [LARGE SCALE GENOMIC DNA]</scope>
    <source>
        <strain evidence="10 11">SY39</strain>
    </source>
</reference>
<dbReference type="GO" id="GO:0046872">
    <property type="term" value="F:metal ion binding"/>
    <property type="evidence" value="ECO:0007669"/>
    <property type="project" value="UniProtKB-KW"/>
</dbReference>
<dbReference type="InterPro" id="IPR011047">
    <property type="entry name" value="Quinoprotein_ADH-like_sf"/>
</dbReference>
<protein>
    <recommendedName>
        <fullName evidence="9">PilY1 beta-propeller domain-containing protein</fullName>
    </recommendedName>
</protein>
<dbReference type="OrthoDB" id="7156875at2"/>
<feature type="chain" id="PRO_5014412340" description="PilY1 beta-propeller domain-containing protein" evidence="8">
    <location>
        <begin position="20"/>
        <end position="1049"/>
    </location>
</feature>
<dbReference type="InterPro" id="IPR008707">
    <property type="entry name" value="B-propeller_PilY1"/>
</dbReference>
<gene>
    <name evidence="10" type="ORF">C0099_11455</name>
</gene>
<keyword evidence="11" id="KW-1185">Reference proteome</keyword>
<evidence type="ECO:0000259" key="9">
    <source>
        <dbReference type="Pfam" id="PF05567"/>
    </source>
</evidence>
<evidence type="ECO:0000256" key="6">
    <source>
        <dbReference type="ARBA" id="ARBA00023263"/>
    </source>
</evidence>
<evidence type="ECO:0000256" key="7">
    <source>
        <dbReference type="SAM" id="MobiDB-lite"/>
    </source>
</evidence>
<comment type="similarity">
    <text evidence="2">Belongs to the PilY1 family.</text>
</comment>
<feature type="region of interest" description="Disordered" evidence="7">
    <location>
        <begin position="263"/>
        <end position="297"/>
    </location>
</feature>
<evidence type="ECO:0000256" key="2">
    <source>
        <dbReference type="ARBA" id="ARBA00008387"/>
    </source>
</evidence>
<keyword evidence="4" id="KW-0479">Metal-binding</keyword>
<dbReference type="KEGG" id="atw:C0099_11455"/>
<dbReference type="InterPro" id="IPR015943">
    <property type="entry name" value="WD40/YVTN_repeat-like_dom_sf"/>
</dbReference>
<comment type="subcellular location">
    <subcellularLocation>
        <location evidence="1">Fimbrium</location>
    </subcellularLocation>
</comment>
<organism evidence="10 11">
    <name type="scientific">Pseudazoarcus pumilus</name>
    <dbReference type="NCBI Taxonomy" id="2067960"/>
    <lineage>
        <taxon>Bacteria</taxon>
        <taxon>Pseudomonadati</taxon>
        <taxon>Pseudomonadota</taxon>
        <taxon>Betaproteobacteria</taxon>
        <taxon>Rhodocyclales</taxon>
        <taxon>Zoogloeaceae</taxon>
        <taxon>Pseudazoarcus</taxon>
    </lineage>
</organism>
<dbReference type="Gene3D" id="2.130.10.10">
    <property type="entry name" value="YVTN repeat-like/Quinoprotein amine dehydrogenase"/>
    <property type="match status" value="1"/>
</dbReference>
<dbReference type="AlphaFoldDB" id="A0A2I6S8B0"/>